<dbReference type="AlphaFoldDB" id="A0A2P2J5I1"/>
<feature type="transmembrane region" description="Helical" evidence="1">
    <location>
        <begin position="41"/>
        <end position="62"/>
    </location>
</feature>
<dbReference type="GO" id="GO:0005524">
    <property type="term" value="F:ATP binding"/>
    <property type="evidence" value="ECO:0007669"/>
    <property type="project" value="InterPro"/>
</dbReference>
<evidence type="ECO:0000313" key="3">
    <source>
        <dbReference type="EMBL" id="MBW88748.1"/>
    </source>
</evidence>
<proteinExistence type="predicted"/>
<dbReference type="EMBL" id="GGEC01008265">
    <property type="protein sequence ID" value="MBW88748.1"/>
    <property type="molecule type" value="Transcribed_RNA"/>
</dbReference>
<dbReference type="PROSITE" id="PS00108">
    <property type="entry name" value="PROTEIN_KINASE_ST"/>
    <property type="match status" value="1"/>
</dbReference>
<evidence type="ECO:0000259" key="2">
    <source>
        <dbReference type="PROSITE" id="PS50011"/>
    </source>
</evidence>
<keyword evidence="1" id="KW-0812">Transmembrane</keyword>
<accession>A0A2P2J5I1</accession>
<dbReference type="InterPro" id="IPR000719">
    <property type="entry name" value="Prot_kinase_dom"/>
</dbReference>
<organism evidence="3">
    <name type="scientific">Rhizophora mucronata</name>
    <name type="common">Asiatic mangrove</name>
    <dbReference type="NCBI Taxonomy" id="61149"/>
    <lineage>
        <taxon>Eukaryota</taxon>
        <taxon>Viridiplantae</taxon>
        <taxon>Streptophyta</taxon>
        <taxon>Embryophyta</taxon>
        <taxon>Tracheophyta</taxon>
        <taxon>Spermatophyta</taxon>
        <taxon>Magnoliopsida</taxon>
        <taxon>eudicotyledons</taxon>
        <taxon>Gunneridae</taxon>
        <taxon>Pentapetalae</taxon>
        <taxon>rosids</taxon>
        <taxon>fabids</taxon>
        <taxon>Malpighiales</taxon>
        <taxon>Rhizophoraceae</taxon>
        <taxon>Rhizophora</taxon>
    </lineage>
</organism>
<protein>
    <recommendedName>
        <fullName evidence="2">Protein kinase domain-containing protein</fullName>
    </recommendedName>
</protein>
<dbReference type="SUPFAM" id="SSF56112">
    <property type="entry name" value="Protein kinase-like (PK-like)"/>
    <property type="match status" value="1"/>
</dbReference>
<dbReference type="PROSITE" id="PS50011">
    <property type="entry name" value="PROTEIN_KINASE_DOM"/>
    <property type="match status" value="1"/>
</dbReference>
<dbReference type="GO" id="GO:0004672">
    <property type="term" value="F:protein kinase activity"/>
    <property type="evidence" value="ECO:0007669"/>
    <property type="project" value="InterPro"/>
</dbReference>
<keyword evidence="1" id="KW-0472">Membrane</keyword>
<feature type="domain" description="Protein kinase" evidence="2">
    <location>
        <begin position="1"/>
        <end position="67"/>
    </location>
</feature>
<keyword evidence="1" id="KW-1133">Transmembrane helix</keyword>
<evidence type="ECO:0000256" key="1">
    <source>
        <dbReference type="SAM" id="Phobius"/>
    </source>
</evidence>
<name>A0A2P2J5I1_RHIMU</name>
<dbReference type="InterPro" id="IPR008271">
    <property type="entry name" value="Ser/Thr_kinase_AS"/>
</dbReference>
<sequence length="67" mass="7848">MPTELSWPHTQDIIVQVAQALCCLHDSEPPLAHGDLKLENILLDKVCQLFYLFLTIYFNIVYSRCYY</sequence>
<dbReference type="Gene3D" id="1.10.510.10">
    <property type="entry name" value="Transferase(Phosphotransferase) domain 1"/>
    <property type="match status" value="1"/>
</dbReference>
<reference evidence="3" key="1">
    <citation type="submission" date="2018-02" db="EMBL/GenBank/DDBJ databases">
        <title>Rhizophora mucronata_Transcriptome.</title>
        <authorList>
            <person name="Meera S.P."/>
            <person name="Sreeshan A."/>
            <person name="Augustine A."/>
        </authorList>
    </citation>
    <scope>NUCLEOTIDE SEQUENCE</scope>
    <source>
        <tissue evidence="3">Leaf</tissue>
    </source>
</reference>
<dbReference type="InterPro" id="IPR011009">
    <property type="entry name" value="Kinase-like_dom_sf"/>
</dbReference>